<dbReference type="Proteomes" id="UP000246099">
    <property type="component" value="Chromosome"/>
</dbReference>
<organism evidence="9 10">
    <name type="scientific">Chitinophaga alhagiae</name>
    <dbReference type="NCBI Taxonomy" id="2203219"/>
    <lineage>
        <taxon>Bacteria</taxon>
        <taxon>Pseudomonadati</taxon>
        <taxon>Bacteroidota</taxon>
        <taxon>Chitinophagia</taxon>
        <taxon>Chitinophagales</taxon>
        <taxon>Chitinophagaceae</taxon>
        <taxon>Chitinophaga</taxon>
    </lineage>
</organism>
<feature type="transmembrane region" description="Helical" evidence="6">
    <location>
        <begin position="742"/>
        <end position="761"/>
    </location>
</feature>
<comment type="subcellular location">
    <subcellularLocation>
        <location evidence="1">Cell membrane</location>
        <topology evidence="1">Multi-pass membrane protein</topology>
    </subcellularLocation>
</comment>
<dbReference type="InterPro" id="IPR003838">
    <property type="entry name" value="ABC3_permease_C"/>
</dbReference>
<dbReference type="PROSITE" id="PS51257">
    <property type="entry name" value="PROKAR_LIPOPROTEIN"/>
    <property type="match status" value="1"/>
</dbReference>
<name>A0ABN5LQV9_9BACT</name>
<keyword evidence="9" id="KW-0132">Cell division</keyword>
<gene>
    <name evidence="9" type="ORF">DLD77_08350</name>
</gene>
<dbReference type="RefSeq" id="WP_119077917.1">
    <property type="nucleotide sequence ID" value="NZ_CP029600.1"/>
</dbReference>
<dbReference type="Pfam" id="PF12704">
    <property type="entry name" value="MacB_PCD"/>
    <property type="match status" value="2"/>
</dbReference>
<evidence type="ECO:0000256" key="5">
    <source>
        <dbReference type="ARBA" id="ARBA00023136"/>
    </source>
</evidence>
<evidence type="ECO:0000256" key="3">
    <source>
        <dbReference type="ARBA" id="ARBA00022692"/>
    </source>
</evidence>
<feature type="domain" description="MacB-like periplasmic core" evidence="8">
    <location>
        <begin position="469"/>
        <end position="656"/>
    </location>
</feature>
<feature type="domain" description="ABC3 transporter permease C-terminal" evidence="7">
    <location>
        <begin position="693"/>
        <end position="802"/>
    </location>
</feature>
<evidence type="ECO:0000259" key="7">
    <source>
        <dbReference type="Pfam" id="PF02687"/>
    </source>
</evidence>
<feature type="domain" description="ABC3 transporter permease C-terminal" evidence="7">
    <location>
        <begin position="299"/>
        <end position="413"/>
    </location>
</feature>
<dbReference type="Pfam" id="PF02687">
    <property type="entry name" value="FtsX"/>
    <property type="match status" value="2"/>
</dbReference>
<evidence type="ECO:0000259" key="8">
    <source>
        <dbReference type="Pfam" id="PF12704"/>
    </source>
</evidence>
<keyword evidence="5 6" id="KW-0472">Membrane</keyword>
<dbReference type="GO" id="GO:0051301">
    <property type="term" value="P:cell division"/>
    <property type="evidence" value="ECO:0007669"/>
    <property type="project" value="UniProtKB-KW"/>
</dbReference>
<keyword evidence="10" id="KW-1185">Reference proteome</keyword>
<accession>A0ABN5LQV9</accession>
<evidence type="ECO:0000313" key="10">
    <source>
        <dbReference type="Proteomes" id="UP000246099"/>
    </source>
</evidence>
<evidence type="ECO:0000313" key="9">
    <source>
        <dbReference type="EMBL" id="AWO01709.1"/>
    </source>
</evidence>
<feature type="domain" description="MacB-like periplasmic core" evidence="8">
    <location>
        <begin position="20"/>
        <end position="233"/>
    </location>
</feature>
<keyword evidence="3 6" id="KW-0812">Transmembrane</keyword>
<proteinExistence type="predicted"/>
<evidence type="ECO:0000256" key="4">
    <source>
        <dbReference type="ARBA" id="ARBA00022989"/>
    </source>
</evidence>
<protein>
    <submittedName>
        <fullName evidence="9">Cell division protein FtsX</fullName>
    </submittedName>
</protein>
<feature type="transmembrane region" description="Helical" evidence="6">
    <location>
        <begin position="344"/>
        <end position="370"/>
    </location>
</feature>
<reference evidence="9 10" key="1">
    <citation type="submission" date="2018-05" db="EMBL/GenBank/DDBJ databases">
        <title>Chitinophaga sp. nov., isolated from rhizosphere soil of Alhagi.</title>
        <authorList>
            <person name="Liu Y."/>
        </authorList>
    </citation>
    <scope>NUCLEOTIDE SEQUENCE [LARGE SCALE GENOMIC DNA]</scope>
    <source>
        <strain evidence="9 10">T22</strain>
    </source>
</reference>
<feature type="transmembrane region" description="Helical" evidence="6">
    <location>
        <begin position="435"/>
        <end position="456"/>
    </location>
</feature>
<feature type="transmembrane region" description="Helical" evidence="6">
    <location>
        <begin position="776"/>
        <end position="796"/>
    </location>
</feature>
<dbReference type="PANTHER" id="PTHR30572:SF18">
    <property type="entry name" value="ABC-TYPE MACROLIDE FAMILY EXPORT SYSTEM PERMEASE COMPONENT 2"/>
    <property type="match status" value="1"/>
</dbReference>
<dbReference type="PANTHER" id="PTHR30572">
    <property type="entry name" value="MEMBRANE COMPONENT OF TRANSPORTER-RELATED"/>
    <property type="match status" value="1"/>
</dbReference>
<feature type="transmembrane region" description="Helical" evidence="6">
    <location>
        <begin position="390"/>
        <end position="414"/>
    </location>
</feature>
<sequence>MLQNYLKIAWRSLWKNKGYTFINVGGLAVGLACCLLIALYVLDELSYERWNPRAARTYRINSDIRYGGSDMALATSSSPMGAAIIRDYPAVENFVRLRKTGNWLVKSGERQFVEHTVYYADSTFFDVFPVKVIAGSAKQALARQGTLAMSKTTALRYFSTPEAAIDQTVLLDNKHAYRITAVYEDIPANSHLDGNMLLAMADEAQSLETDNWGSHNFNTYLLLREGAGAGEFKKIFEGLHRNHIAPGIQKLGITIEELEKQGSYLRYSAVPIKDIHLYSNRSNELKANGNIRYVYIFSAVALFILLIACINFMNLATAQSAGRAREVGIRKVLGSKKGSLVSRFLSESVITVVLALAVALVAVTLVLPYFSRLADKPLSLFSLLNWRFMVLAAAVPVVVGMAAGSYPAFFLSAFQPISVLKGMIRHTMSGARLRSVLVVLQFTMSVILLTGTIVIYKQLYYIQHKQLGFDKEQVLIIQNSFTLAPQQATAIKQELQQLPGVEAVSMSGFLPVPSVRNDNPLFPGREREHAKAVYLQNWSVDEGYLRTMKMEMTAGRFFSRQFGTDSNAVVLNEAAAKMFSFKDPVGKIIYAPQDDEWETMRPLHIIGVVRNFHFENMRQTIGPLAFFYNKPGETASRILVRSTAATDKQALVRHVEDKWKTHVPGQPFDYSFMDSDFNNMYKADRKVGQIVLLFAGLAIFVACLGLFGLVAYVVEQRTKEIGIRKVLGASAGSVVTLLSKDFIRLVVLAILLAMPLAWYLMRRWLQDYEYRIDMQWWMFLAAGGIAVFIALATVCFQSVKAALSNPVKSLKTE</sequence>
<dbReference type="InterPro" id="IPR050250">
    <property type="entry name" value="Macrolide_Exporter_MacB"/>
</dbReference>
<feature type="transmembrane region" description="Helical" evidence="6">
    <location>
        <begin position="21"/>
        <end position="42"/>
    </location>
</feature>
<dbReference type="InterPro" id="IPR025857">
    <property type="entry name" value="MacB_PCD"/>
</dbReference>
<feature type="transmembrane region" description="Helical" evidence="6">
    <location>
        <begin position="690"/>
        <end position="714"/>
    </location>
</feature>
<feature type="transmembrane region" description="Helical" evidence="6">
    <location>
        <begin position="293"/>
        <end position="315"/>
    </location>
</feature>
<dbReference type="EMBL" id="CP029600">
    <property type="protein sequence ID" value="AWO01709.1"/>
    <property type="molecule type" value="Genomic_DNA"/>
</dbReference>
<keyword evidence="9" id="KW-0131">Cell cycle</keyword>
<evidence type="ECO:0000256" key="1">
    <source>
        <dbReference type="ARBA" id="ARBA00004651"/>
    </source>
</evidence>
<evidence type="ECO:0000256" key="2">
    <source>
        <dbReference type="ARBA" id="ARBA00022475"/>
    </source>
</evidence>
<keyword evidence="2" id="KW-1003">Cell membrane</keyword>
<keyword evidence="4 6" id="KW-1133">Transmembrane helix</keyword>
<evidence type="ECO:0000256" key="6">
    <source>
        <dbReference type="SAM" id="Phobius"/>
    </source>
</evidence>